<dbReference type="PROSITE" id="PS50005">
    <property type="entry name" value="TPR"/>
    <property type="match status" value="1"/>
</dbReference>
<gene>
    <name evidence="2" type="ORF">HK107_02605</name>
</gene>
<dbReference type="PANTHER" id="PTHR44917:SF1">
    <property type="entry name" value="PROTEIN HIGH CHLOROPHYLL FLUORESCENT 107"/>
    <property type="match status" value="1"/>
</dbReference>
<evidence type="ECO:0000256" key="1">
    <source>
        <dbReference type="PROSITE-ProRule" id="PRU00339"/>
    </source>
</evidence>
<dbReference type="AlphaFoldDB" id="A0A7Y3RJH5"/>
<keyword evidence="1" id="KW-0802">TPR repeat</keyword>
<evidence type="ECO:0000313" key="3">
    <source>
        <dbReference type="Proteomes" id="UP000536835"/>
    </source>
</evidence>
<dbReference type="Gene3D" id="1.25.40.10">
    <property type="entry name" value="Tetratricopeptide repeat domain"/>
    <property type="match status" value="1"/>
</dbReference>
<dbReference type="GO" id="GO:0003729">
    <property type="term" value="F:mRNA binding"/>
    <property type="evidence" value="ECO:0007669"/>
    <property type="project" value="InterPro"/>
</dbReference>
<sequence>MPILLFSAVQAADLQPYGREVCSVETGPEVGVGILCERALVALEAREVSVARELSETASKLAPSHPGVWIVRAKVARSVRQLDEARKHFEKAASLEPDNPAILIAAGDFEAEEGNVRGAAGLYERAAVIDPSYPGLAARLEALGDDVKPNEI</sequence>
<dbReference type="PANTHER" id="PTHR44917">
    <property type="entry name" value="PROTEIN HIGH CHLOROPHYLL FLUORESCENT 107"/>
    <property type="match status" value="1"/>
</dbReference>
<protein>
    <submittedName>
        <fullName evidence="2">Tetratricopeptide repeat protein</fullName>
    </submittedName>
</protein>
<evidence type="ECO:0000313" key="2">
    <source>
        <dbReference type="EMBL" id="NNU15214.1"/>
    </source>
</evidence>
<dbReference type="GO" id="GO:0006397">
    <property type="term" value="P:mRNA processing"/>
    <property type="evidence" value="ECO:0007669"/>
    <property type="project" value="InterPro"/>
</dbReference>
<dbReference type="GO" id="GO:0006417">
    <property type="term" value="P:regulation of translation"/>
    <property type="evidence" value="ECO:0007669"/>
    <property type="project" value="TreeGrafter"/>
</dbReference>
<dbReference type="Pfam" id="PF13432">
    <property type="entry name" value="TPR_16"/>
    <property type="match status" value="1"/>
</dbReference>
<reference evidence="2 3" key="1">
    <citation type="submission" date="2020-05" db="EMBL/GenBank/DDBJ databases">
        <title>Parvularcula mediterraneae sp. nov., isolated from polypropylene straw from shallow seawater of the seashore of Laganas in Zakynthos island, Greece.</title>
        <authorList>
            <person name="Szabo I."/>
            <person name="Al-Omari J."/>
            <person name="Rado J."/>
            <person name="Szerdahelyi G.S."/>
        </authorList>
    </citation>
    <scope>NUCLEOTIDE SEQUENCE [LARGE SCALE GENOMIC DNA]</scope>
    <source>
        <strain evidence="2 3">ZS-1/3</strain>
    </source>
</reference>
<dbReference type="InterPro" id="IPR044624">
    <property type="entry name" value="Mbb1-like"/>
</dbReference>
<dbReference type="SMART" id="SM00028">
    <property type="entry name" value="TPR"/>
    <property type="match status" value="2"/>
</dbReference>
<proteinExistence type="predicted"/>
<accession>A0A7Y3RJH5</accession>
<dbReference type="SUPFAM" id="SSF48452">
    <property type="entry name" value="TPR-like"/>
    <property type="match status" value="1"/>
</dbReference>
<dbReference type="RefSeq" id="WP_173196520.1">
    <property type="nucleotide sequence ID" value="NZ_JABFCX010000002.1"/>
</dbReference>
<dbReference type="EMBL" id="JABFCX010000002">
    <property type="protein sequence ID" value="NNU15214.1"/>
    <property type="molecule type" value="Genomic_DNA"/>
</dbReference>
<feature type="repeat" description="TPR" evidence="1">
    <location>
        <begin position="66"/>
        <end position="99"/>
    </location>
</feature>
<name>A0A7Y3RJH5_9PROT</name>
<keyword evidence="3" id="KW-1185">Reference proteome</keyword>
<organism evidence="2 3">
    <name type="scientific">Parvularcula mediterranea</name>
    <dbReference type="NCBI Taxonomy" id="2732508"/>
    <lineage>
        <taxon>Bacteria</taxon>
        <taxon>Pseudomonadati</taxon>
        <taxon>Pseudomonadota</taxon>
        <taxon>Alphaproteobacteria</taxon>
        <taxon>Parvularculales</taxon>
        <taxon>Parvularculaceae</taxon>
        <taxon>Parvularcula</taxon>
    </lineage>
</organism>
<dbReference type="InterPro" id="IPR011990">
    <property type="entry name" value="TPR-like_helical_dom_sf"/>
</dbReference>
<dbReference type="InterPro" id="IPR019734">
    <property type="entry name" value="TPR_rpt"/>
</dbReference>
<dbReference type="GO" id="GO:0003727">
    <property type="term" value="F:single-stranded RNA binding"/>
    <property type="evidence" value="ECO:0007669"/>
    <property type="project" value="TreeGrafter"/>
</dbReference>
<dbReference type="Proteomes" id="UP000536835">
    <property type="component" value="Unassembled WGS sequence"/>
</dbReference>
<comment type="caution">
    <text evidence="2">The sequence shown here is derived from an EMBL/GenBank/DDBJ whole genome shotgun (WGS) entry which is preliminary data.</text>
</comment>